<accession>A0AAE0XSA7</accession>
<comment type="caution">
    <text evidence="1">The sequence shown here is derived from an EMBL/GenBank/DDBJ whole genome shotgun (WGS) entry which is preliminary data.</text>
</comment>
<keyword evidence="2" id="KW-1185">Reference proteome</keyword>
<evidence type="ECO:0000313" key="2">
    <source>
        <dbReference type="Proteomes" id="UP001283361"/>
    </source>
</evidence>
<organism evidence="1 2">
    <name type="scientific">Elysia crispata</name>
    <name type="common">lettuce slug</name>
    <dbReference type="NCBI Taxonomy" id="231223"/>
    <lineage>
        <taxon>Eukaryota</taxon>
        <taxon>Metazoa</taxon>
        <taxon>Spiralia</taxon>
        <taxon>Lophotrochozoa</taxon>
        <taxon>Mollusca</taxon>
        <taxon>Gastropoda</taxon>
        <taxon>Heterobranchia</taxon>
        <taxon>Euthyneura</taxon>
        <taxon>Panpulmonata</taxon>
        <taxon>Sacoglossa</taxon>
        <taxon>Placobranchoidea</taxon>
        <taxon>Plakobranchidae</taxon>
        <taxon>Elysia</taxon>
    </lineage>
</organism>
<proteinExistence type="predicted"/>
<reference evidence="1" key="1">
    <citation type="journal article" date="2023" name="G3 (Bethesda)">
        <title>A reference genome for the long-term kleptoplast-retaining sea slug Elysia crispata morphotype clarki.</title>
        <authorList>
            <person name="Eastman K.E."/>
            <person name="Pendleton A.L."/>
            <person name="Shaikh M.A."/>
            <person name="Suttiyut T."/>
            <person name="Ogas R."/>
            <person name="Tomko P."/>
            <person name="Gavelis G."/>
            <person name="Widhalm J.R."/>
            <person name="Wisecaver J.H."/>
        </authorList>
    </citation>
    <scope>NUCLEOTIDE SEQUENCE</scope>
    <source>
        <strain evidence="1">ECLA1</strain>
    </source>
</reference>
<dbReference type="Proteomes" id="UP001283361">
    <property type="component" value="Unassembled WGS sequence"/>
</dbReference>
<name>A0AAE0XSA7_9GAST</name>
<dbReference type="EMBL" id="JAWDGP010007740">
    <property type="protein sequence ID" value="KAK3706702.1"/>
    <property type="molecule type" value="Genomic_DNA"/>
</dbReference>
<evidence type="ECO:0000313" key="1">
    <source>
        <dbReference type="EMBL" id="KAK3706702.1"/>
    </source>
</evidence>
<sequence length="117" mass="12692">MLSHLPSFSNIRPVLSSLAQVSATLDQCCLISQVSATLDQCCRLLPKFQQHKTSVVSGPSFSNIRPVLSLAQVLATKDQCCLWPKFQQHKTSGPVLSHVSSFSNIRPVLSLAQVSAT</sequence>
<gene>
    <name evidence="1" type="ORF">RRG08_019697</name>
</gene>
<protein>
    <submittedName>
        <fullName evidence="1">Uncharacterized protein</fullName>
    </submittedName>
</protein>
<dbReference type="AlphaFoldDB" id="A0AAE0XSA7"/>